<evidence type="ECO:0000313" key="3">
    <source>
        <dbReference type="EMBL" id="KAJ8343091.1"/>
    </source>
</evidence>
<name>A0A9Q1EQI5_SYNKA</name>
<feature type="transmembrane region" description="Helical" evidence="2">
    <location>
        <begin position="47"/>
        <end position="67"/>
    </location>
</feature>
<evidence type="ECO:0000256" key="1">
    <source>
        <dbReference type="SAM" id="MobiDB-lite"/>
    </source>
</evidence>
<dbReference type="AlphaFoldDB" id="A0A9Q1EQI5"/>
<feature type="compositionally biased region" description="Polar residues" evidence="1">
    <location>
        <begin position="14"/>
        <end position="25"/>
    </location>
</feature>
<sequence>MVRYKESAQRDTQWHNSHSQGQSGTPRRRKPSPECKKLQINMTGGHLSLNWSLLTAAIMLGFLGMHVRTGNTTEWNTEVTSPATEGSTSQTPTASEASSVGSFSPSQLDTSSQPTTTANRTTEQGLQGLSSGEAAGVAVGTIAGVAALGEAVCINIPALWYTPSL</sequence>
<proteinExistence type="predicted"/>
<feature type="region of interest" description="Disordered" evidence="1">
    <location>
        <begin position="77"/>
        <end position="127"/>
    </location>
</feature>
<protein>
    <submittedName>
        <fullName evidence="3">Uncharacterized protein</fullName>
    </submittedName>
</protein>
<dbReference type="Proteomes" id="UP001152622">
    <property type="component" value="Chromosome 14"/>
</dbReference>
<feature type="compositionally biased region" description="Basic and acidic residues" evidence="1">
    <location>
        <begin position="1"/>
        <end position="13"/>
    </location>
</feature>
<keyword evidence="2" id="KW-0812">Transmembrane</keyword>
<gene>
    <name evidence="3" type="ORF">SKAU_G00330190</name>
</gene>
<reference evidence="3" key="1">
    <citation type="journal article" date="2023" name="Science">
        <title>Genome structures resolve the early diversification of teleost fishes.</title>
        <authorList>
            <person name="Parey E."/>
            <person name="Louis A."/>
            <person name="Montfort J."/>
            <person name="Bouchez O."/>
            <person name="Roques C."/>
            <person name="Iampietro C."/>
            <person name="Lluch J."/>
            <person name="Castinel A."/>
            <person name="Donnadieu C."/>
            <person name="Desvignes T."/>
            <person name="Floi Bucao C."/>
            <person name="Jouanno E."/>
            <person name="Wen M."/>
            <person name="Mejri S."/>
            <person name="Dirks R."/>
            <person name="Jansen H."/>
            <person name="Henkel C."/>
            <person name="Chen W.J."/>
            <person name="Zahm M."/>
            <person name="Cabau C."/>
            <person name="Klopp C."/>
            <person name="Thompson A.W."/>
            <person name="Robinson-Rechavi M."/>
            <person name="Braasch I."/>
            <person name="Lecointre G."/>
            <person name="Bobe J."/>
            <person name="Postlethwait J.H."/>
            <person name="Berthelot C."/>
            <person name="Roest Crollius H."/>
            <person name="Guiguen Y."/>
        </authorList>
    </citation>
    <scope>NUCLEOTIDE SEQUENCE</scope>
    <source>
        <strain evidence="3">WJC10195</strain>
    </source>
</reference>
<dbReference type="EMBL" id="JAINUF010000014">
    <property type="protein sequence ID" value="KAJ8343091.1"/>
    <property type="molecule type" value="Genomic_DNA"/>
</dbReference>
<organism evidence="3 4">
    <name type="scientific">Synaphobranchus kaupii</name>
    <name type="common">Kaup's arrowtooth eel</name>
    <dbReference type="NCBI Taxonomy" id="118154"/>
    <lineage>
        <taxon>Eukaryota</taxon>
        <taxon>Metazoa</taxon>
        <taxon>Chordata</taxon>
        <taxon>Craniata</taxon>
        <taxon>Vertebrata</taxon>
        <taxon>Euteleostomi</taxon>
        <taxon>Actinopterygii</taxon>
        <taxon>Neopterygii</taxon>
        <taxon>Teleostei</taxon>
        <taxon>Anguilliformes</taxon>
        <taxon>Synaphobranchidae</taxon>
        <taxon>Synaphobranchus</taxon>
    </lineage>
</organism>
<evidence type="ECO:0000313" key="4">
    <source>
        <dbReference type="Proteomes" id="UP001152622"/>
    </source>
</evidence>
<keyword evidence="2" id="KW-0472">Membrane</keyword>
<feature type="region of interest" description="Disordered" evidence="1">
    <location>
        <begin position="1"/>
        <end position="34"/>
    </location>
</feature>
<keyword evidence="2" id="KW-1133">Transmembrane helix</keyword>
<evidence type="ECO:0000256" key="2">
    <source>
        <dbReference type="SAM" id="Phobius"/>
    </source>
</evidence>
<accession>A0A9Q1EQI5</accession>
<comment type="caution">
    <text evidence="3">The sequence shown here is derived from an EMBL/GenBank/DDBJ whole genome shotgun (WGS) entry which is preliminary data.</text>
</comment>
<keyword evidence="4" id="KW-1185">Reference proteome</keyword>